<gene>
    <name evidence="2" type="ORF">METZ01_LOCUS18615</name>
</gene>
<feature type="non-terminal residue" evidence="2">
    <location>
        <position position="1"/>
    </location>
</feature>
<feature type="transmembrane region" description="Helical" evidence="1">
    <location>
        <begin position="38"/>
        <end position="58"/>
    </location>
</feature>
<accession>A0A381PFG8</accession>
<evidence type="ECO:0000256" key="1">
    <source>
        <dbReference type="SAM" id="Phobius"/>
    </source>
</evidence>
<dbReference type="EMBL" id="UINC01000967">
    <property type="protein sequence ID" value="SUZ65761.1"/>
    <property type="molecule type" value="Genomic_DNA"/>
</dbReference>
<keyword evidence="1" id="KW-0812">Transmembrane</keyword>
<feature type="transmembrane region" description="Helical" evidence="1">
    <location>
        <begin position="175"/>
        <end position="200"/>
    </location>
</feature>
<dbReference type="AlphaFoldDB" id="A0A381PFG8"/>
<reference evidence="2" key="1">
    <citation type="submission" date="2018-05" db="EMBL/GenBank/DDBJ databases">
        <authorList>
            <person name="Lanie J.A."/>
            <person name="Ng W.-L."/>
            <person name="Kazmierczak K.M."/>
            <person name="Andrzejewski T.M."/>
            <person name="Davidsen T.M."/>
            <person name="Wayne K.J."/>
            <person name="Tettelin H."/>
            <person name="Glass J.I."/>
            <person name="Rusch D."/>
            <person name="Podicherti R."/>
            <person name="Tsui H.-C.T."/>
            <person name="Winkler M.E."/>
        </authorList>
    </citation>
    <scope>NUCLEOTIDE SEQUENCE</scope>
</reference>
<organism evidence="2">
    <name type="scientific">marine metagenome</name>
    <dbReference type="NCBI Taxonomy" id="408172"/>
    <lineage>
        <taxon>unclassified sequences</taxon>
        <taxon>metagenomes</taxon>
        <taxon>ecological metagenomes</taxon>
    </lineage>
</organism>
<feature type="transmembrane region" description="Helical" evidence="1">
    <location>
        <begin position="70"/>
        <end position="90"/>
    </location>
</feature>
<keyword evidence="1" id="KW-1133">Transmembrane helix</keyword>
<proteinExistence type="predicted"/>
<feature type="transmembrane region" description="Helical" evidence="1">
    <location>
        <begin position="6"/>
        <end position="26"/>
    </location>
</feature>
<feature type="transmembrane region" description="Helical" evidence="1">
    <location>
        <begin position="206"/>
        <end position="225"/>
    </location>
</feature>
<feature type="transmembrane region" description="Helical" evidence="1">
    <location>
        <begin position="141"/>
        <end position="163"/>
    </location>
</feature>
<protein>
    <submittedName>
        <fullName evidence="2">Uncharacterized protein</fullName>
    </submittedName>
</protein>
<feature type="transmembrane region" description="Helical" evidence="1">
    <location>
        <begin position="102"/>
        <end position="121"/>
    </location>
</feature>
<keyword evidence="1" id="KW-0472">Membrane</keyword>
<name>A0A381PFG8_9ZZZZ</name>
<evidence type="ECO:0000313" key="2">
    <source>
        <dbReference type="EMBL" id="SUZ65761.1"/>
    </source>
</evidence>
<sequence>VRKVSHQIALAAAATLVSLAFAATVFERWLDRRRPQDLAWATSLGLFAAGAASLWWGASAGWSPGPFRAFYAFGAVLNVPVLALGTVYLLVDRRRADRIAQLTVVACAVAAGVVVAAPIEPGFASDVLPQGSDVFGAGPRVVAAVASSVGALVVILGSLWSMVRLLRSSAPKARAGAVGNGLIVLGALVLSAGGLLNSVLDEMTGFAVSLLVGISLIFAGALVATGSRRRG</sequence>